<accession>A0AB39T9M4</accession>
<evidence type="ECO:0000259" key="1">
    <source>
        <dbReference type="Pfam" id="PF02589"/>
    </source>
</evidence>
<dbReference type="Gene3D" id="3.40.50.10420">
    <property type="entry name" value="NagB/RpiA/CoA transferase-like"/>
    <property type="match status" value="1"/>
</dbReference>
<feature type="domain" description="LUD" evidence="1">
    <location>
        <begin position="46"/>
        <end position="208"/>
    </location>
</feature>
<reference evidence="2" key="1">
    <citation type="submission" date="2024-07" db="EMBL/GenBank/DDBJ databases">
        <authorList>
            <person name="Yu S.T."/>
        </authorList>
    </citation>
    <scope>NUCLEOTIDE SEQUENCE</scope>
    <source>
        <strain evidence="2">R44</strain>
    </source>
</reference>
<evidence type="ECO:0000313" key="2">
    <source>
        <dbReference type="EMBL" id="XDQ75308.1"/>
    </source>
</evidence>
<dbReference type="SUPFAM" id="SSF100950">
    <property type="entry name" value="NagB/RpiA/CoA transferase-like"/>
    <property type="match status" value="1"/>
</dbReference>
<organism evidence="2">
    <name type="scientific">Streptomyces sp. R44</name>
    <dbReference type="NCBI Taxonomy" id="3238633"/>
    <lineage>
        <taxon>Bacteria</taxon>
        <taxon>Bacillati</taxon>
        <taxon>Actinomycetota</taxon>
        <taxon>Actinomycetes</taxon>
        <taxon>Kitasatosporales</taxon>
        <taxon>Streptomycetaceae</taxon>
        <taxon>Streptomyces</taxon>
    </lineage>
</organism>
<dbReference type="PANTHER" id="PTHR43682:SF1">
    <property type="entry name" value="LACTATE UTILIZATION PROTEIN C"/>
    <property type="match status" value="1"/>
</dbReference>
<proteinExistence type="predicted"/>
<dbReference type="InterPro" id="IPR037171">
    <property type="entry name" value="NagB/RpiA_transferase-like"/>
</dbReference>
<dbReference type="RefSeq" id="WP_369147832.1">
    <property type="nucleotide sequence ID" value="NZ_CP163444.1"/>
</dbReference>
<dbReference type="Pfam" id="PF02589">
    <property type="entry name" value="LUD_dom"/>
    <property type="match status" value="1"/>
</dbReference>
<dbReference type="InterPro" id="IPR024185">
    <property type="entry name" value="FTHF_cligase-like_sf"/>
</dbReference>
<sequence length="225" mass="23660">MTDSRARILSRIRTAVADAPEAVPVARDYRTSHTPDDPARVLDLLHENLADYRAHVHRSTPDGLAGLVARLLAERGARSVVVPPGLPGEWLAATEAVRRFDEPRLTPYELDGTDAVVTGCAVAIAETGTIVLDGGTGQGRRALTLVPDLHLCVVRAPEQVVASVPLALPRLDPARPLTWISGPSATSDIELDRVEGVHGPRTLEVILLTGGAATPTPGGRAPSAG</sequence>
<dbReference type="EMBL" id="CP163444">
    <property type="protein sequence ID" value="XDQ75308.1"/>
    <property type="molecule type" value="Genomic_DNA"/>
</dbReference>
<protein>
    <submittedName>
        <fullName evidence="2">Lactate utilization protein C</fullName>
    </submittedName>
</protein>
<dbReference type="InterPro" id="IPR003741">
    <property type="entry name" value="LUD_dom"/>
</dbReference>
<gene>
    <name evidence="2" type="ORF">AB5J54_34365</name>
</gene>
<name>A0AB39T9M4_9ACTN</name>
<dbReference type="AlphaFoldDB" id="A0AB39T9M4"/>
<dbReference type="PANTHER" id="PTHR43682">
    <property type="entry name" value="LACTATE UTILIZATION PROTEIN C"/>
    <property type="match status" value="1"/>
</dbReference>